<dbReference type="Pfam" id="PF06912">
    <property type="entry name" value="DUF1275"/>
    <property type="match status" value="1"/>
</dbReference>
<reference evidence="2 3" key="1">
    <citation type="submission" date="2014-12" db="EMBL/GenBank/DDBJ databases">
        <title>Draft genome sequences of 29 type strains of Enterococci.</title>
        <authorList>
            <person name="Zhong Z."/>
            <person name="Sun Z."/>
            <person name="Liu W."/>
            <person name="Zhang W."/>
            <person name="Zhang H."/>
        </authorList>
    </citation>
    <scope>NUCLEOTIDE SEQUENCE [LARGE SCALE GENOMIC DNA]</scope>
    <source>
        <strain evidence="2 3">DSM 17690</strain>
    </source>
</reference>
<evidence type="ECO:0008006" key="4">
    <source>
        <dbReference type="Google" id="ProtNLM"/>
    </source>
</evidence>
<accession>A0A1L8QWP6</accession>
<feature type="transmembrane region" description="Helical" evidence="1">
    <location>
        <begin position="220"/>
        <end position="241"/>
    </location>
</feature>
<organism evidence="2 3">
    <name type="scientific">Enterococcus aquimarinus</name>
    <dbReference type="NCBI Taxonomy" id="328396"/>
    <lineage>
        <taxon>Bacteria</taxon>
        <taxon>Bacillati</taxon>
        <taxon>Bacillota</taxon>
        <taxon>Bacilli</taxon>
        <taxon>Lactobacillales</taxon>
        <taxon>Enterococcaceae</taxon>
        <taxon>Enterococcus</taxon>
    </lineage>
</organism>
<protein>
    <recommendedName>
        <fullName evidence="4">DUF1275 domain-containing protein</fullName>
    </recommendedName>
</protein>
<comment type="caution">
    <text evidence="2">The sequence shown here is derived from an EMBL/GenBank/DDBJ whole genome shotgun (WGS) entry which is preliminary data.</text>
</comment>
<dbReference type="STRING" id="328396.RU93_GL001170"/>
<dbReference type="Proteomes" id="UP000182149">
    <property type="component" value="Unassembled WGS sequence"/>
</dbReference>
<feature type="transmembrane region" description="Helical" evidence="1">
    <location>
        <begin position="195"/>
        <end position="214"/>
    </location>
</feature>
<feature type="transmembrane region" description="Helical" evidence="1">
    <location>
        <begin position="114"/>
        <end position="135"/>
    </location>
</feature>
<dbReference type="PANTHER" id="PTHR37314">
    <property type="entry name" value="SLR0142 PROTEIN"/>
    <property type="match status" value="1"/>
</dbReference>
<evidence type="ECO:0000313" key="3">
    <source>
        <dbReference type="Proteomes" id="UP000182149"/>
    </source>
</evidence>
<keyword evidence="1" id="KW-0472">Membrane</keyword>
<dbReference type="AlphaFoldDB" id="A0A1L8QWP6"/>
<dbReference type="EMBL" id="JXKD01000002">
    <property type="protein sequence ID" value="OJG11937.1"/>
    <property type="molecule type" value="Genomic_DNA"/>
</dbReference>
<feature type="transmembrane region" description="Helical" evidence="1">
    <location>
        <begin position="38"/>
        <end position="63"/>
    </location>
</feature>
<keyword evidence="3" id="KW-1185">Reference proteome</keyword>
<keyword evidence="1" id="KW-0812">Transmembrane</keyword>
<evidence type="ECO:0000313" key="2">
    <source>
        <dbReference type="EMBL" id="OJG11937.1"/>
    </source>
</evidence>
<gene>
    <name evidence="2" type="ORF">RU93_GL001170</name>
</gene>
<dbReference type="PANTHER" id="PTHR37314:SF4">
    <property type="entry name" value="UPF0700 TRANSMEMBRANE PROTEIN YOAK"/>
    <property type="match status" value="1"/>
</dbReference>
<proteinExistence type="predicted"/>
<name>A0A1L8QWP6_9ENTE</name>
<sequence length="249" mass="28214">MKRYDFHVKQFMIEEAIEFLGLKERFTIENRMNRHHKIILALFLSALSGFIDILGLFGIGKMFLSFMSGNSTRLAFYLAEGEFIQALPYIFLIASFVFGAFLGDVVKSRFPGEVLLAILTTETFLIFISFMMIFLDIKDEWSYLPLTIAMGLQNTMHIRVDDKIIGRTFFSGVLHSLGTDISQAMQKNKPWSAPLLDLVIWVVAVSGAFLAGILQPNIPTQTLLGLVLIILLLVIVIIIMLNKKQPDFR</sequence>
<keyword evidence="1" id="KW-1133">Transmembrane helix</keyword>
<dbReference type="InterPro" id="IPR010699">
    <property type="entry name" value="DUF1275"/>
</dbReference>
<evidence type="ECO:0000256" key="1">
    <source>
        <dbReference type="SAM" id="Phobius"/>
    </source>
</evidence>
<feature type="transmembrane region" description="Helical" evidence="1">
    <location>
        <begin position="83"/>
        <end position="102"/>
    </location>
</feature>